<dbReference type="EMBL" id="CP159253">
    <property type="protein sequence ID" value="XCG46677.1"/>
    <property type="molecule type" value="Genomic_DNA"/>
</dbReference>
<dbReference type="RefSeq" id="WP_353640755.1">
    <property type="nucleotide sequence ID" value="NZ_CP159253.1"/>
</dbReference>
<keyword evidence="2" id="KW-0812">Transmembrane</keyword>
<gene>
    <name evidence="3" type="ORF">ABVK50_15260</name>
</gene>
<protein>
    <recommendedName>
        <fullName evidence="4">Holin</fullName>
    </recommendedName>
</protein>
<accession>A0AAU8CIL7</accession>
<evidence type="ECO:0000313" key="3">
    <source>
        <dbReference type="EMBL" id="XCG46677.1"/>
    </source>
</evidence>
<organism evidence="3">
    <name type="scientific">Mesorhizobium sp. WSM2240</name>
    <dbReference type="NCBI Taxonomy" id="3228851"/>
    <lineage>
        <taxon>Bacteria</taxon>
        <taxon>Pseudomonadati</taxon>
        <taxon>Pseudomonadota</taxon>
        <taxon>Alphaproteobacteria</taxon>
        <taxon>Hyphomicrobiales</taxon>
        <taxon>Phyllobacteriaceae</taxon>
        <taxon>Mesorhizobium</taxon>
    </lineage>
</organism>
<dbReference type="AlphaFoldDB" id="A0AAU8CIL7"/>
<feature type="transmembrane region" description="Helical" evidence="2">
    <location>
        <begin position="107"/>
        <end position="126"/>
    </location>
</feature>
<keyword evidence="2" id="KW-0472">Membrane</keyword>
<evidence type="ECO:0000256" key="1">
    <source>
        <dbReference type="SAM" id="Coils"/>
    </source>
</evidence>
<keyword evidence="1" id="KW-0175">Coiled coil</keyword>
<sequence>MIGIDPVGKIINGINKWQQIKADAKNDADRIRADVEIKRLETSLETLKENAGVIKKAMDFKVFWIPWLMAAVPVAAWFAWGMADSIANGALPDVAELPPQLKEYADVVWQNIFFTGVAGVGIQTLGKVLKR</sequence>
<evidence type="ECO:0000256" key="2">
    <source>
        <dbReference type="SAM" id="Phobius"/>
    </source>
</evidence>
<name>A0AAU8CIL7_9HYPH</name>
<feature type="transmembrane region" description="Helical" evidence="2">
    <location>
        <begin position="62"/>
        <end position="83"/>
    </location>
</feature>
<evidence type="ECO:0008006" key="4">
    <source>
        <dbReference type="Google" id="ProtNLM"/>
    </source>
</evidence>
<proteinExistence type="predicted"/>
<keyword evidence="2" id="KW-1133">Transmembrane helix</keyword>
<reference evidence="3" key="1">
    <citation type="submission" date="2024-06" db="EMBL/GenBank/DDBJ databases">
        <title>Mesorhizobium karijinii sp. nov., a symbiont of the iconic Swainsona formosa from arid Australia.</title>
        <authorList>
            <person name="Hill Y.J."/>
            <person name="Watkin E.L.J."/>
            <person name="O'Hara G.W."/>
            <person name="Terpolilli J."/>
            <person name="Tye M.L."/>
            <person name="Kohlmeier M.G."/>
        </authorList>
    </citation>
    <scope>NUCLEOTIDE SEQUENCE</scope>
    <source>
        <strain evidence="3">WSM2240</strain>
    </source>
</reference>
<feature type="coiled-coil region" evidence="1">
    <location>
        <begin position="14"/>
        <end position="57"/>
    </location>
</feature>